<accession>A0ABS9WE83</accession>
<dbReference type="PROSITE" id="PS50076">
    <property type="entry name" value="DNAJ_2"/>
    <property type="match status" value="1"/>
</dbReference>
<proteinExistence type="predicted"/>
<sequence length="258" mass="27894">MENPYDILGVSRDASPDEVKKAYRKKAREAHPDLNPDDPTAAERMNQVNEAYDRIMNPEKYAREDARRRAAAYGTPYSPGYGRPGAGPQQPGAGPYGAPGGYQWVEVNWEDIFGGAGFGGTAGSPIHPEASASDGPEARQAVDAINAGRYRDALELLGKTVRSGRNARWYYLMAVASHGAGEITSALGYIRRARQMDPSNADYLAAERRFTQRAAAYQQQGESKGFSMGFLDPTNLCCCLCWGSMLCGPGLPAAICCL</sequence>
<feature type="region of interest" description="Disordered" evidence="1">
    <location>
        <begin position="1"/>
        <end position="42"/>
    </location>
</feature>
<dbReference type="InterPro" id="IPR050817">
    <property type="entry name" value="DjlA_DnaK_co-chaperone"/>
</dbReference>
<dbReference type="SMART" id="SM00271">
    <property type="entry name" value="DnaJ"/>
    <property type="match status" value="1"/>
</dbReference>
<evidence type="ECO:0000313" key="4">
    <source>
        <dbReference type="Proteomes" id="UP001430755"/>
    </source>
</evidence>
<evidence type="ECO:0000313" key="3">
    <source>
        <dbReference type="EMBL" id="MCI2241173.1"/>
    </source>
</evidence>
<dbReference type="InterPro" id="IPR001623">
    <property type="entry name" value="DnaJ_domain"/>
</dbReference>
<dbReference type="Proteomes" id="UP001430755">
    <property type="component" value="Unassembled WGS sequence"/>
</dbReference>
<protein>
    <submittedName>
        <fullName evidence="3">DnaJ domain-containing protein</fullName>
    </submittedName>
</protein>
<dbReference type="PANTHER" id="PTHR24074">
    <property type="entry name" value="CO-CHAPERONE PROTEIN DJLA"/>
    <property type="match status" value="1"/>
</dbReference>
<reference evidence="3" key="1">
    <citation type="submission" date="2021-11" db="EMBL/GenBank/DDBJ databases">
        <title>A Novel Adlercreutzia Species, isolated from a Allomyrina dichotoma larva feces.</title>
        <authorList>
            <person name="Suh M.K."/>
        </authorList>
    </citation>
    <scope>NUCLEOTIDE SEQUENCE</scope>
    <source>
        <strain evidence="3">JBNU-10</strain>
    </source>
</reference>
<evidence type="ECO:0000259" key="2">
    <source>
        <dbReference type="PROSITE" id="PS50076"/>
    </source>
</evidence>
<dbReference type="Pfam" id="PF00226">
    <property type="entry name" value="DnaJ"/>
    <property type="match status" value="1"/>
</dbReference>
<dbReference type="CDD" id="cd06257">
    <property type="entry name" value="DnaJ"/>
    <property type="match status" value="1"/>
</dbReference>
<name>A0ABS9WE83_9ACTN</name>
<feature type="region of interest" description="Disordered" evidence="1">
    <location>
        <begin position="74"/>
        <end position="94"/>
    </location>
</feature>
<comment type="caution">
    <text evidence="3">The sequence shown here is derived from an EMBL/GenBank/DDBJ whole genome shotgun (WGS) entry which is preliminary data.</text>
</comment>
<organism evidence="3 4">
    <name type="scientific">Adlercreutzia faecimuris</name>
    <dbReference type="NCBI Taxonomy" id="2897341"/>
    <lineage>
        <taxon>Bacteria</taxon>
        <taxon>Bacillati</taxon>
        <taxon>Actinomycetota</taxon>
        <taxon>Coriobacteriia</taxon>
        <taxon>Eggerthellales</taxon>
        <taxon>Eggerthellaceae</taxon>
        <taxon>Adlercreutzia</taxon>
    </lineage>
</organism>
<evidence type="ECO:0000256" key="1">
    <source>
        <dbReference type="SAM" id="MobiDB-lite"/>
    </source>
</evidence>
<dbReference type="RefSeq" id="WP_242163058.1">
    <property type="nucleotide sequence ID" value="NZ_JAJMLW010000001.1"/>
</dbReference>
<dbReference type="EMBL" id="JAJMLW010000001">
    <property type="protein sequence ID" value="MCI2241173.1"/>
    <property type="molecule type" value="Genomic_DNA"/>
</dbReference>
<feature type="domain" description="J" evidence="2">
    <location>
        <begin position="3"/>
        <end position="74"/>
    </location>
</feature>
<gene>
    <name evidence="3" type="ORF">LPT13_02250</name>
</gene>
<keyword evidence="4" id="KW-1185">Reference proteome</keyword>